<evidence type="ECO:0000259" key="11">
    <source>
        <dbReference type="Pfam" id="PF13813"/>
    </source>
</evidence>
<name>A0AAP0C989_9ASTR</name>
<keyword evidence="8 10" id="KW-0472">Membrane</keyword>
<dbReference type="AlphaFoldDB" id="A0AAP0C989"/>
<feature type="domain" description="Wax synthase" evidence="11">
    <location>
        <begin position="185"/>
        <end position="265"/>
    </location>
</feature>
<dbReference type="GO" id="GO:0006629">
    <property type="term" value="P:lipid metabolic process"/>
    <property type="evidence" value="ECO:0007669"/>
    <property type="project" value="UniProtKB-KW"/>
</dbReference>
<dbReference type="EMBL" id="JBCNJP010006764">
    <property type="protein sequence ID" value="KAK9049419.1"/>
    <property type="molecule type" value="Genomic_DNA"/>
</dbReference>
<keyword evidence="4" id="KW-0808">Transferase</keyword>
<proteinExistence type="inferred from homology"/>
<comment type="subcellular location">
    <subcellularLocation>
        <location evidence="1">Membrane</location>
        <topology evidence="1">Multi-pass membrane protein</topology>
    </subcellularLocation>
</comment>
<evidence type="ECO:0000256" key="2">
    <source>
        <dbReference type="ARBA" id="ARBA00005179"/>
    </source>
</evidence>
<keyword evidence="5 10" id="KW-0812">Transmembrane</keyword>
<comment type="pathway">
    <text evidence="2">Secondary metabolite biosynthesis.</text>
</comment>
<dbReference type="Pfam" id="PF13813">
    <property type="entry name" value="MBOAT_2"/>
    <property type="match status" value="1"/>
</dbReference>
<keyword evidence="9" id="KW-0012">Acyltransferase</keyword>
<dbReference type="PANTHER" id="PTHR31595">
    <property type="entry name" value="LONG-CHAIN-ALCOHOL O-FATTY-ACYLTRANSFERASE 3-RELATED"/>
    <property type="match status" value="1"/>
</dbReference>
<evidence type="ECO:0000313" key="13">
    <source>
        <dbReference type="Proteomes" id="UP001408789"/>
    </source>
</evidence>
<evidence type="ECO:0000256" key="8">
    <source>
        <dbReference type="ARBA" id="ARBA00023136"/>
    </source>
</evidence>
<evidence type="ECO:0000256" key="4">
    <source>
        <dbReference type="ARBA" id="ARBA00022679"/>
    </source>
</evidence>
<dbReference type="InterPro" id="IPR044851">
    <property type="entry name" value="Wax_synthase"/>
</dbReference>
<dbReference type="InterPro" id="IPR032805">
    <property type="entry name" value="Wax_synthase_dom"/>
</dbReference>
<evidence type="ECO:0000256" key="9">
    <source>
        <dbReference type="ARBA" id="ARBA00023315"/>
    </source>
</evidence>
<feature type="transmembrane region" description="Helical" evidence="10">
    <location>
        <begin position="118"/>
        <end position="139"/>
    </location>
</feature>
<comment type="caution">
    <text evidence="12">The sequence shown here is derived from an EMBL/GenBank/DDBJ whole genome shotgun (WGS) entry which is preliminary data.</text>
</comment>
<organism evidence="12 13">
    <name type="scientific">Deinandra increscens subsp. villosa</name>
    <dbReference type="NCBI Taxonomy" id="3103831"/>
    <lineage>
        <taxon>Eukaryota</taxon>
        <taxon>Viridiplantae</taxon>
        <taxon>Streptophyta</taxon>
        <taxon>Embryophyta</taxon>
        <taxon>Tracheophyta</taxon>
        <taxon>Spermatophyta</taxon>
        <taxon>Magnoliopsida</taxon>
        <taxon>eudicotyledons</taxon>
        <taxon>Gunneridae</taxon>
        <taxon>Pentapetalae</taxon>
        <taxon>asterids</taxon>
        <taxon>campanulids</taxon>
        <taxon>Asterales</taxon>
        <taxon>Asteraceae</taxon>
        <taxon>Asteroideae</taxon>
        <taxon>Heliantheae alliance</taxon>
        <taxon>Madieae</taxon>
        <taxon>Madiinae</taxon>
        <taxon>Deinandra</taxon>
    </lineage>
</organism>
<accession>A0AAP0C989</accession>
<feature type="transmembrane region" description="Helical" evidence="10">
    <location>
        <begin position="32"/>
        <end position="53"/>
    </location>
</feature>
<feature type="non-terminal residue" evidence="12">
    <location>
        <position position="303"/>
    </location>
</feature>
<evidence type="ECO:0000256" key="10">
    <source>
        <dbReference type="SAM" id="Phobius"/>
    </source>
</evidence>
<feature type="transmembrane region" description="Helical" evidence="10">
    <location>
        <begin position="229"/>
        <end position="251"/>
    </location>
</feature>
<evidence type="ECO:0000256" key="3">
    <source>
        <dbReference type="ARBA" id="ARBA00007282"/>
    </source>
</evidence>
<sequence>MAIEIHNILIFFSTILASLSYSYFISSNLPSGIYKLISLLPIFYLFTILPLLLSSAITTAITAFFFTWIANFKLVLFAFNRPPLHPTKSLTRFIAIASLPFKIESSNSFKSDPKRPPLNVTITIAIESFVLPLLINYVYNHRRDMNPHILLIIYCFLIFLFVDLLVFVSSFVIFTVTGVDIEPPSDEPYLATSLQNFWGRRWNLTVTNTLRHTVYKPVKSFFSGNEWDWVPAVITTFFVSGLMHELLLYHVTKGVSPTWEMTSFFGLHGACVVVEVAVKRAVAGKLEFPVAVSRVLTVGFVVV</sequence>
<protein>
    <recommendedName>
        <fullName evidence="11">Wax synthase domain-containing protein</fullName>
    </recommendedName>
</protein>
<feature type="transmembrane region" description="Helical" evidence="10">
    <location>
        <begin position="7"/>
        <end position="26"/>
    </location>
</feature>
<feature type="transmembrane region" description="Helical" evidence="10">
    <location>
        <begin position="151"/>
        <end position="174"/>
    </location>
</feature>
<keyword evidence="13" id="KW-1185">Reference proteome</keyword>
<dbReference type="GO" id="GO:0016020">
    <property type="term" value="C:membrane"/>
    <property type="evidence" value="ECO:0007669"/>
    <property type="project" value="UniProtKB-SubCell"/>
</dbReference>
<evidence type="ECO:0000256" key="6">
    <source>
        <dbReference type="ARBA" id="ARBA00022989"/>
    </source>
</evidence>
<dbReference type="Proteomes" id="UP001408789">
    <property type="component" value="Unassembled WGS sequence"/>
</dbReference>
<keyword evidence="6 10" id="KW-1133">Transmembrane helix</keyword>
<evidence type="ECO:0000313" key="12">
    <source>
        <dbReference type="EMBL" id="KAK9049419.1"/>
    </source>
</evidence>
<keyword evidence="7" id="KW-0443">Lipid metabolism</keyword>
<evidence type="ECO:0000256" key="5">
    <source>
        <dbReference type="ARBA" id="ARBA00022692"/>
    </source>
</evidence>
<evidence type="ECO:0000256" key="1">
    <source>
        <dbReference type="ARBA" id="ARBA00004141"/>
    </source>
</evidence>
<evidence type="ECO:0000256" key="7">
    <source>
        <dbReference type="ARBA" id="ARBA00023098"/>
    </source>
</evidence>
<dbReference type="GO" id="GO:0008374">
    <property type="term" value="F:O-acyltransferase activity"/>
    <property type="evidence" value="ECO:0007669"/>
    <property type="project" value="InterPro"/>
</dbReference>
<comment type="similarity">
    <text evidence="3">Belongs to the wax synthase family.</text>
</comment>
<dbReference type="PANTHER" id="PTHR31595:SF57">
    <property type="entry name" value="OS04G0481900 PROTEIN"/>
    <property type="match status" value="1"/>
</dbReference>
<reference evidence="12 13" key="1">
    <citation type="submission" date="2024-04" db="EMBL/GenBank/DDBJ databases">
        <title>The reference genome of an endangered Asteraceae, Deinandra increscens subsp. villosa, native to the Central Coast of California.</title>
        <authorList>
            <person name="Guilliams M."/>
            <person name="Hasenstab-Lehman K."/>
            <person name="Meyer R."/>
            <person name="Mcevoy S."/>
        </authorList>
    </citation>
    <scope>NUCLEOTIDE SEQUENCE [LARGE SCALE GENOMIC DNA]</scope>
    <source>
        <tissue evidence="12">Leaf</tissue>
    </source>
</reference>
<feature type="transmembrane region" description="Helical" evidence="10">
    <location>
        <begin position="60"/>
        <end position="79"/>
    </location>
</feature>
<gene>
    <name evidence="12" type="ORF">SSX86_031612</name>
</gene>